<protein>
    <recommendedName>
        <fullName evidence="2">Trichome birefringence-like C-terminal domain-containing protein</fullName>
    </recommendedName>
</protein>
<comment type="caution">
    <text evidence="3">The sequence shown here is derived from an EMBL/GenBank/DDBJ whole genome shotgun (WGS) entry which is preliminary data.</text>
</comment>
<dbReference type="GO" id="GO:0016413">
    <property type="term" value="F:O-acetyltransferase activity"/>
    <property type="evidence" value="ECO:0007669"/>
    <property type="project" value="InterPro"/>
</dbReference>
<sequence>MVLGLGRVLKLDLIGGGKLQRDVDMLVFKTWHWFNCRGPSQPGSERQEPRARSCVGQKVPLLGSTYPGGLPPALSVLKNVLSTIKKPVTLLDITNLSLLRKDGHPSIYGLGGRTGMDCSHCLIGVFVESQILGMRFSTILFFETLIIEYHKKDGVI</sequence>
<dbReference type="InterPro" id="IPR026057">
    <property type="entry name" value="TBL_C"/>
</dbReference>
<evidence type="ECO:0000256" key="1">
    <source>
        <dbReference type="ARBA" id="ARBA00007727"/>
    </source>
</evidence>
<evidence type="ECO:0000259" key="2">
    <source>
        <dbReference type="Pfam" id="PF13839"/>
    </source>
</evidence>
<proteinExistence type="inferred from homology"/>
<name>A0A498KAM9_MALDO</name>
<dbReference type="PANTHER" id="PTHR32285:SF58">
    <property type="entry name" value="PROTEIN TRICHOME BIREFRINGENCE-LIKE 41"/>
    <property type="match status" value="1"/>
</dbReference>
<dbReference type="Pfam" id="PF13839">
    <property type="entry name" value="PC-Esterase"/>
    <property type="match status" value="1"/>
</dbReference>
<dbReference type="GO" id="GO:0005794">
    <property type="term" value="C:Golgi apparatus"/>
    <property type="evidence" value="ECO:0007669"/>
    <property type="project" value="TreeGrafter"/>
</dbReference>
<reference evidence="3 4" key="1">
    <citation type="submission" date="2018-10" db="EMBL/GenBank/DDBJ databases">
        <title>A high-quality apple genome assembly.</title>
        <authorList>
            <person name="Hu J."/>
        </authorList>
    </citation>
    <scope>NUCLEOTIDE SEQUENCE [LARGE SCALE GENOMIC DNA]</scope>
    <source>
        <strain evidence="4">cv. HFTH1</strain>
        <tissue evidence="3">Young leaf</tissue>
    </source>
</reference>
<dbReference type="InterPro" id="IPR029962">
    <property type="entry name" value="TBL"/>
</dbReference>
<dbReference type="EMBL" id="RDQH01000329">
    <property type="protein sequence ID" value="RXI02895.1"/>
    <property type="molecule type" value="Genomic_DNA"/>
</dbReference>
<dbReference type="PANTHER" id="PTHR32285">
    <property type="entry name" value="PROTEIN TRICHOME BIREFRINGENCE-LIKE 9-RELATED"/>
    <property type="match status" value="1"/>
</dbReference>
<feature type="domain" description="Trichome birefringence-like C-terminal" evidence="2">
    <location>
        <begin position="51"/>
        <end position="125"/>
    </location>
</feature>
<evidence type="ECO:0000313" key="4">
    <source>
        <dbReference type="Proteomes" id="UP000290289"/>
    </source>
</evidence>
<evidence type="ECO:0000313" key="3">
    <source>
        <dbReference type="EMBL" id="RXI02895.1"/>
    </source>
</evidence>
<dbReference type="Proteomes" id="UP000290289">
    <property type="component" value="Chromosome 3"/>
</dbReference>
<organism evidence="3 4">
    <name type="scientific">Malus domestica</name>
    <name type="common">Apple</name>
    <name type="synonym">Pyrus malus</name>
    <dbReference type="NCBI Taxonomy" id="3750"/>
    <lineage>
        <taxon>Eukaryota</taxon>
        <taxon>Viridiplantae</taxon>
        <taxon>Streptophyta</taxon>
        <taxon>Embryophyta</taxon>
        <taxon>Tracheophyta</taxon>
        <taxon>Spermatophyta</taxon>
        <taxon>Magnoliopsida</taxon>
        <taxon>eudicotyledons</taxon>
        <taxon>Gunneridae</taxon>
        <taxon>Pentapetalae</taxon>
        <taxon>rosids</taxon>
        <taxon>fabids</taxon>
        <taxon>Rosales</taxon>
        <taxon>Rosaceae</taxon>
        <taxon>Amygdaloideae</taxon>
        <taxon>Maleae</taxon>
        <taxon>Malus</taxon>
    </lineage>
</organism>
<dbReference type="AlphaFoldDB" id="A0A498KAM9"/>
<gene>
    <name evidence="3" type="ORF">DVH24_002973</name>
</gene>
<comment type="similarity">
    <text evidence="1">Belongs to the PC-esterase family. TBL subfamily.</text>
</comment>
<accession>A0A498KAM9</accession>
<keyword evidence="4" id="KW-1185">Reference proteome</keyword>